<sequence length="559" mass="63200">MLWVEKCAPIYIDFSTTNIIIFLLSSNPGHPDSDKLNFIMAYFTPGQLLKKGQYEIIDTLGQGGFGITYLAQDHKRKKEVAIKSLNVSFLKQRYRDKYGNTDSFGDFLAEEQDKFNTEAMVLATFDHPHIVKVYPELFQENGLSCMVMEYVKGKNLEQYLYANGIFSESAGLGIIKGIGEALSYIHSRNYLHRDIKPANILLRESDNQAILIDFGLAREVNFAELMSLTNAKTPVFAPPEQFENRSNFTPALDIYALAATLYVIIAVHEPPFIPLPSPYLNAKIMLDMKMAIEPPQKYNSQISQKVNDAILKGMELDYQNRPQSITEWFTFLGIQSQNNHLKTFTFEVVTTNNKGSIINKRNHSANYFVEDLGNGVMLEMVEIPAGTFYMGSPENEKGRSDDESPQHQVNVPSFFIGKYALTQAQYQAIMGNNPAHFKGANRPVESVNWNDAVVFCQKLSQKTGKNYKLPSEAQWEYACRAGTTTPFYFGESITPDLVNYEGNYSYASAPKGQYREQTTDVGTFPPNAFGLYDMHGNVSEWCEDDWQENYINAPINGLL</sequence>
<evidence type="ECO:0000259" key="4">
    <source>
        <dbReference type="PROSITE" id="PS50011"/>
    </source>
</evidence>
<dbReference type="InterPro" id="IPR042095">
    <property type="entry name" value="SUMF_sf"/>
</dbReference>
<feature type="binding site" evidence="3">
    <location>
        <position position="83"/>
    </location>
    <ligand>
        <name>ATP</name>
        <dbReference type="ChEBI" id="CHEBI:30616"/>
    </ligand>
</feature>
<dbReference type="PANTHER" id="PTHR23150:SF19">
    <property type="entry name" value="FORMYLGLYCINE-GENERATING ENZYME"/>
    <property type="match status" value="1"/>
</dbReference>
<dbReference type="InterPro" id="IPR051043">
    <property type="entry name" value="Sulfatase_Mod_Factor_Kinase"/>
</dbReference>
<keyword evidence="5" id="KW-0723">Serine/threonine-protein kinase</keyword>
<protein>
    <submittedName>
        <fullName evidence="5">Serine/threonine protein kinase</fullName>
    </submittedName>
</protein>
<organism evidence="5 6">
    <name type="scientific">Dolichospermum compactum NIES-806</name>
    <dbReference type="NCBI Taxonomy" id="1973481"/>
    <lineage>
        <taxon>Bacteria</taxon>
        <taxon>Bacillati</taxon>
        <taxon>Cyanobacteriota</taxon>
        <taxon>Cyanophyceae</taxon>
        <taxon>Nostocales</taxon>
        <taxon>Aphanizomenonaceae</taxon>
        <taxon>Dolichospermum</taxon>
        <taxon>Dolichospermum compactum</taxon>
    </lineage>
</organism>
<keyword evidence="5" id="KW-0418">Kinase</keyword>
<dbReference type="EMBL" id="AP018316">
    <property type="protein sequence ID" value="BAZ88366.1"/>
    <property type="molecule type" value="Genomic_DNA"/>
</dbReference>
<keyword evidence="2 3" id="KW-0067">ATP-binding</keyword>
<evidence type="ECO:0000313" key="6">
    <source>
        <dbReference type="Proteomes" id="UP000218702"/>
    </source>
</evidence>
<dbReference type="PANTHER" id="PTHR23150">
    <property type="entry name" value="SULFATASE MODIFYING FACTOR 1, 2"/>
    <property type="match status" value="1"/>
</dbReference>
<reference evidence="5 6" key="1">
    <citation type="submission" date="2017-06" db="EMBL/GenBank/DDBJ databases">
        <title>Genome sequencing of cyanobaciteial culture collection at National Institute for Environmental Studies (NIES).</title>
        <authorList>
            <person name="Hirose Y."/>
            <person name="Shimura Y."/>
            <person name="Fujisawa T."/>
            <person name="Nakamura Y."/>
            <person name="Kawachi M."/>
        </authorList>
    </citation>
    <scope>NUCLEOTIDE SEQUENCE [LARGE SCALE GENOMIC DNA]</scope>
    <source>
        <strain evidence="5 6">NIES-806</strain>
    </source>
</reference>
<keyword evidence="6" id="KW-1185">Reference proteome</keyword>
<evidence type="ECO:0000256" key="2">
    <source>
        <dbReference type="ARBA" id="ARBA00022840"/>
    </source>
</evidence>
<dbReference type="InterPro" id="IPR016187">
    <property type="entry name" value="CTDL_fold"/>
</dbReference>
<dbReference type="InterPro" id="IPR000719">
    <property type="entry name" value="Prot_kinase_dom"/>
</dbReference>
<proteinExistence type="predicted"/>
<dbReference type="InterPro" id="IPR008271">
    <property type="entry name" value="Ser/Thr_kinase_AS"/>
</dbReference>
<dbReference type="Pfam" id="PF03781">
    <property type="entry name" value="FGE-sulfatase"/>
    <property type="match status" value="1"/>
</dbReference>
<evidence type="ECO:0000313" key="5">
    <source>
        <dbReference type="EMBL" id="BAZ88366.1"/>
    </source>
</evidence>
<dbReference type="SUPFAM" id="SSF56436">
    <property type="entry name" value="C-type lectin-like"/>
    <property type="match status" value="1"/>
</dbReference>
<dbReference type="InterPro" id="IPR011009">
    <property type="entry name" value="Kinase-like_dom_sf"/>
</dbReference>
<dbReference type="PROSITE" id="PS00107">
    <property type="entry name" value="PROTEIN_KINASE_ATP"/>
    <property type="match status" value="1"/>
</dbReference>
<dbReference type="InterPro" id="IPR005532">
    <property type="entry name" value="SUMF_dom"/>
</dbReference>
<dbReference type="GO" id="GO:0004674">
    <property type="term" value="F:protein serine/threonine kinase activity"/>
    <property type="evidence" value="ECO:0007669"/>
    <property type="project" value="UniProtKB-KW"/>
</dbReference>
<dbReference type="PROSITE" id="PS00108">
    <property type="entry name" value="PROTEIN_KINASE_ST"/>
    <property type="match status" value="1"/>
</dbReference>
<dbReference type="Gene3D" id="1.10.510.10">
    <property type="entry name" value="Transferase(Phosphotransferase) domain 1"/>
    <property type="match status" value="1"/>
</dbReference>
<dbReference type="Pfam" id="PF00069">
    <property type="entry name" value="Pkinase"/>
    <property type="match status" value="1"/>
</dbReference>
<evidence type="ECO:0000256" key="3">
    <source>
        <dbReference type="PROSITE-ProRule" id="PRU10141"/>
    </source>
</evidence>
<accession>A0A1Z4V9X1</accession>
<dbReference type="InterPro" id="IPR017441">
    <property type="entry name" value="Protein_kinase_ATP_BS"/>
</dbReference>
<dbReference type="AlphaFoldDB" id="A0A1Z4V9X1"/>
<dbReference type="PROSITE" id="PS50011">
    <property type="entry name" value="PROTEIN_KINASE_DOM"/>
    <property type="match status" value="1"/>
</dbReference>
<dbReference type="SUPFAM" id="SSF56112">
    <property type="entry name" value="Protein kinase-like (PK-like)"/>
    <property type="match status" value="1"/>
</dbReference>
<evidence type="ECO:0000256" key="1">
    <source>
        <dbReference type="ARBA" id="ARBA00022741"/>
    </source>
</evidence>
<keyword evidence="1 3" id="KW-0547">Nucleotide-binding</keyword>
<dbReference type="GO" id="GO:0005524">
    <property type="term" value="F:ATP binding"/>
    <property type="evidence" value="ECO:0007669"/>
    <property type="project" value="UniProtKB-UniRule"/>
</dbReference>
<keyword evidence="5" id="KW-0808">Transferase</keyword>
<dbReference type="SMART" id="SM00220">
    <property type="entry name" value="S_TKc"/>
    <property type="match status" value="1"/>
</dbReference>
<dbReference type="CDD" id="cd14014">
    <property type="entry name" value="STKc_PknB_like"/>
    <property type="match status" value="1"/>
</dbReference>
<dbReference type="Gene3D" id="3.90.1580.10">
    <property type="entry name" value="paralog of FGE (formylglycine-generating enzyme)"/>
    <property type="match status" value="1"/>
</dbReference>
<gene>
    <name evidence="5" type="ORF">NIES806_46030</name>
</gene>
<dbReference type="GO" id="GO:0120147">
    <property type="term" value="F:formylglycine-generating oxidase activity"/>
    <property type="evidence" value="ECO:0007669"/>
    <property type="project" value="TreeGrafter"/>
</dbReference>
<name>A0A1Z4V9X1_9CYAN</name>
<feature type="domain" description="Protein kinase" evidence="4">
    <location>
        <begin position="54"/>
        <end position="332"/>
    </location>
</feature>
<dbReference type="KEGG" id="dcm:NIES806_46030"/>
<dbReference type="Proteomes" id="UP000218702">
    <property type="component" value="Chromosome"/>
</dbReference>